<protein>
    <submittedName>
        <fullName evidence="2">Non-specific serine/threonine protein kinase</fullName>
    </submittedName>
</protein>
<evidence type="ECO:0000313" key="1">
    <source>
        <dbReference type="Proteomes" id="UP000095286"/>
    </source>
</evidence>
<accession>A0AC35TGL8</accession>
<proteinExistence type="predicted"/>
<evidence type="ECO:0000313" key="2">
    <source>
        <dbReference type="WBParaSite" id="RSKR_0000034100.1"/>
    </source>
</evidence>
<name>A0AC35TGL8_9BILA</name>
<organism evidence="1 2">
    <name type="scientific">Rhabditophanes sp. KR3021</name>
    <dbReference type="NCBI Taxonomy" id="114890"/>
    <lineage>
        <taxon>Eukaryota</taxon>
        <taxon>Metazoa</taxon>
        <taxon>Ecdysozoa</taxon>
        <taxon>Nematoda</taxon>
        <taxon>Chromadorea</taxon>
        <taxon>Rhabditida</taxon>
        <taxon>Tylenchina</taxon>
        <taxon>Panagrolaimomorpha</taxon>
        <taxon>Strongyloidoidea</taxon>
        <taxon>Alloionematidae</taxon>
        <taxon>Rhabditophanes</taxon>
    </lineage>
</organism>
<reference evidence="2" key="1">
    <citation type="submission" date="2016-11" db="UniProtKB">
        <authorList>
            <consortium name="WormBaseParasite"/>
        </authorList>
    </citation>
    <scope>IDENTIFICATION</scope>
    <source>
        <strain evidence="2">KR3021</strain>
    </source>
</reference>
<dbReference type="Proteomes" id="UP000095286">
    <property type="component" value="Unplaced"/>
</dbReference>
<sequence length="540" mass="62326">MGRFNISLMRYLSPDDFRVLLAVEMGLKNHEFVPLPLISAVAGIHRGATVRVLSELCKYQLVAYERGKSYDGYRLTNLGYDFLALRALRARESVTAVGNQIGVGKESDVYVGGDKDLGDVVLKFHRLGRTSFRRVKDKRDYHNKRQFCSWLYLSRLSALKEFTFLGALYTRKFPVPKPIDCCRHLVVMGLIDGVTLSEVAELDDPAALYDKLMNLIVRLARHGLIHGDFNEFNLLLGADDEPVMIDFPQMISIAHPNAEYYFMRDVNCIREFFKRKFNYESELAPSMKDIERVHNLDKELLASGFTKKMVLDLHKAYEEKDWTAGIIEEEEESGDDEKDIDEKEIQESEEESDIEGERGEVEEEYEEIDTDEYDDDVANVNKTDKELRFDKWINETQTNIDNLIVAEGFDNAEVPMIEEMNETQMGKYEKAILDAQKKIEELDVGEKETVDSDDEENDFVGEMAGDAQSEVRRTKRGKVTQARSVFSNGSTIDPEQIRKRLLNQKRTVKKEKMRVKGKQSATNRRREDNNQLIKEYSDWF</sequence>
<dbReference type="WBParaSite" id="RSKR_0000034100.1">
    <property type="protein sequence ID" value="RSKR_0000034100.1"/>
    <property type="gene ID" value="RSKR_0000034100"/>
</dbReference>